<dbReference type="SMART" id="SM00860">
    <property type="entry name" value="SMI1_KNR4"/>
    <property type="match status" value="1"/>
</dbReference>
<protein>
    <recommendedName>
        <fullName evidence="1">Knr4/Smi1-like domain-containing protein</fullName>
    </recommendedName>
</protein>
<feature type="domain" description="Knr4/Smi1-like" evidence="1">
    <location>
        <begin position="36"/>
        <end position="198"/>
    </location>
</feature>
<dbReference type="AlphaFoldDB" id="A0A6V8LJZ0"/>
<dbReference type="InterPro" id="IPR018958">
    <property type="entry name" value="Knr4/Smi1-like_dom"/>
</dbReference>
<organism evidence="2 3">
    <name type="scientific">Phytohabitans rumicis</name>
    <dbReference type="NCBI Taxonomy" id="1076125"/>
    <lineage>
        <taxon>Bacteria</taxon>
        <taxon>Bacillati</taxon>
        <taxon>Actinomycetota</taxon>
        <taxon>Actinomycetes</taxon>
        <taxon>Micromonosporales</taxon>
        <taxon>Micromonosporaceae</taxon>
    </lineage>
</organism>
<comment type="caution">
    <text evidence="2">The sequence shown here is derived from an EMBL/GenBank/DDBJ whole genome shotgun (WGS) entry which is preliminary data.</text>
</comment>
<reference evidence="2 3" key="1">
    <citation type="submission" date="2020-03" db="EMBL/GenBank/DDBJ databases">
        <title>Whole genome shotgun sequence of Phytohabitans rumicis NBRC 108638.</title>
        <authorList>
            <person name="Komaki H."/>
            <person name="Tamura T."/>
        </authorList>
    </citation>
    <scope>NUCLEOTIDE SEQUENCE [LARGE SCALE GENOMIC DNA]</scope>
    <source>
        <strain evidence="2 3">NBRC 108638</strain>
    </source>
</reference>
<evidence type="ECO:0000313" key="3">
    <source>
        <dbReference type="Proteomes" id="UP000482960"/>
    </source>
</evidence>
<sequence>MELDPIVVRRHLARLAEQNVRPRHGVDEHGYQLRPAVDEATLARAERAIGGPLPAAYRHFVTVIGDGGAGPYYGVVPLGEALDRLQERFGTLDRLGRDCPLRTDVDFGEIAGQPDAWDQHVARIDSDPEYAAHYGRLTETYLDDPWVDGRLPIVDYGCGDWLFLVVRGPRRGTVWVDSVAGGTGLYCLEVDFGTFYRRWLDAESARAAGGEPTPNAHYSFLEYGDNPRYSPTGPDCGQVPDLYPGV</sequence>
<evidence type="ECO:0000259" key="1">
    <source>
        <dbReference type="SMART" id="SM00860"/>
    </source>
</evidence>
<accession>A0A6V8LJZ0</accession>
<dbReference type="Proteomes" id="UP000482960">
    <property type="component" value="Unassembled WGS sequence"/>
</dbReference>
<dbReference type="SUPFAM" id="SSF160631">
    <property type="entry name" value="SMI1/KNR4-like"/>
    <property type="match status" value="1"/>
</dbReference>
<dbReference type="InterPro" id="IPR037883">
    <property type="entry name" value="Knr4/Smi1-like_sf"/>
</dbReference>
<proteinExistence type="predicted"/>
<dbReference type="RefSeq" id="WP_173085247.1">
    <property type="nucleotide sequence ID" value="NZ_BAABJB010000019.1"/>
</dbReference>
<dbReference type="EMBL" id="BLPG01000002">
    <property type="protein sequence ID" value="GFJ95860.1"/>
    <property type="molecule type" value="Genomic_DNA"/>
</dbReference>
<keyword evidence="3" id="KW-1185">Reference proteome</keyword>
<dbReference type="Pfam" id="PF09346">
    <property type="entry name" value="SMI1_KNR4"/>
    <property type="match status" value="1"/>
</dbReference>
<evidence type="ECO:0000313" key="2">
    <source>
        <dbReference type="EMBL" id="GFJ95860.1"/>
    </source>
</evidence>
<reference evidence="2 3" key="2">
    <citation type="submission" date="2020-03" db="EMBL/GenBank/DDBJ databases">
        <authorList>
            <person name="Ichikawa N."/>
            <person name="Kimura A."/>
            <person name="Kitahashi Y."/>
            <person name="Uohara A."/>
        </authorList>
    </citation>
    <scope>NUCLEOTIDE SEQUENCE [LARGE SCALE GENOMIC DNA]</scope>
    <source>
        <strain evidence="2 3">NBRC 108638</strain>
    </source>
</reference>
<name>A0A6V8LJZ0_9ACTN</name>
<gene>
    <name evidence="2" type="ORF">Prum_095020</name>
</gene>